<organism evidence="3 4">
    <name type="scientific">Intestinibaculum porci</name>
    <dbReference type="NCBI Taxonomy" id="2487118"/>
    <lineage>
        <taxon>Bacteria</taxon>
        <taxon>Bacillati</taxon>
        <taxon>Bacillota</taxon>
        <taxon>Erysipelotrichia</taxon>
        <taxon>Erysipelotrichales</taxon>
        <taxon>Erysipelotrichaceae</taxon>
        <taxon>Intestinibaculum</taxon>
    </lineage>
</organism>
<feature type="domain" description="GGDEF" evidence="2">
    <location>
        <begin position="1002"/>
        <end position="1135"/>
    </location>
</feature>
<dbReference type="SMART" id="SM00091">
    <property type="entry name" value="PAS"/>
    <property type="match status" value="1"/>
</dbReference>
<evidence type="ECO:0000259" key="1">
    <source>
        <dbReference type="PROSITE" id="PS50883"/>
    </source>
</evidence>
<dbReference type="SUPFAM" id="SSF55073">
    <property type="entry name" value="Nucleotide cyclase"/>
    <property type="match status" value="3"/>
</dbReference>
<dbReference type="Pfam" id="PF00563">
    <property type="entry name" value="EAL"/>
    <property type="match status" value="1"/>
</dbReference>
<evidence type="ECO:0000259" key="2">
    <source>
        <dbReference type="PROSITE" id="PS50887"/>
    </source>
</evidence>
<evidence type="ECO:0008006" key="5">
    <source>
        <dbReference type="Google" id="ProtNLM"/>
    </source>
</evidence>
<dbReference type="InterPro" id="IPR001633">
    <property type="entry name" value="EAL_dom"/>
</dbReference>
<feature type="domain" description="GGDEF" evidence="2">
    <location>
        <begin position="194"/>
        <end position="317"/>
    </location>
</feature>
<dbReference type="Gene3D" id="3.30.450.20">
    <property type="entry name" value="PAS domain"/>
    <property type="match status" value="1"/>
</dbReference>
<sequence>MRKTIAWYRSHDPMTQVKLKSVLDQDISEFQNASLSVLVITLKELGSMYDLSGSDFGDQVIKELVRLASCFFNEDYIYKDGYNSFIILDHSDQFSDRLTRFKDNVSHYEINHYRVYTTLQFGFVQAYLTAPAMIYELIAKARRNQDHAQPHKEKTAISPAFEESDLDSQTGLLTMDAFTRYATAQVEKTDLVAYHMIICFFDISRFKRFNKRYGYEAGNTMMRMMVKMLKQYFPECLIAHLSADRFVVLCPEQGIEDLLHQINVTFDEYYFDKDVTIHTGIYRIREITRITTAIDRARLAASTIQEGSRERVRYFDEETRKQLLFESYVVEHLEEAIQKGDIKVYYQPIYRVRTHKIAGLEAAPRWHRVHDQILEPKDFAPILEKHHMIHILDTYMIKQVCKDYAEFRNFDGVMEPFSLNISVNDFEFCDMIDLLNKETALYEIPRNNVRIELTANKVLFKDQYVIEELERLKYLGYELWLEDYGDFISNYKLFSDELFNAFKLDAQDLDHFDHDDQVIMQAQILTAKRLGIRTIMKGVTTKQISDLVAQLGIDYMQGSYFKEYAVYSRMHPRYNNLDFELPAEYHYQEAISRQPLYEAPDQACCIVEVEHHFKKFLAMNGAFQSLWHNLQVSSISALEDLFNHKPQVFKKNMRMIVNEAKRHQQPQLFSVIVNTFLVEGELSAIASMKTKEAYMIRIRQVKVAATDDRPEKLLEYLASRYEQAYLYQPSRDQATPILHNSSLHDNVLQASALMNFFVDHQLYPEEEEHYRQFMSSKSLLSRIYSSPSQCVEDNFRILDEDGHYPLKRITISLCEDGKDPLLLYTISSPRTQTSYAKSLTNKGGFSYSNLFDNILHQLKIGIFWKDRDRRFVGTNRTFLKYFGFASEKELLGKRDEDLGYHLDPMQFKEDEEHVINEGATIINREGICVVDGNLRKIRNFKLPIYEQGEIIGLFGCFEDVTDRSIIVKNFLNYQDQVTKCANKTGLEIALDQYIKEYTLNHIDFSYICLSIDNLKVMIHDEGMDQVNILLKKIADVLKKLVRNQGLVAYIYGDLFVVISQETNQQAIADTICLMGERIQEIVVSGSRLTPYLTSAYALYSEAENQSAIDDLVLKRLLENKQEMKKKREENMVKQSLSTYLEIVKSYEAVFTHIIIMDEDLQILHQVHTFPHVHDYLMSEDVGYDLQTQKHHNTYSGIEMIDGESYYCVTKWQELGHRGYIIELSKKVEM</sequence>
<name>A0A3G9JIM7_9FIRM</name>
<dbReference type="InParanoid" id="A0A3G9JIM7"/>
<reference evidence="3 4" key="1">
    <citation type="submission" date="2018-11" db="EMBL/GenBank/DDBJ databases">
        <title>Novel Erysipelotrichaceae bacterium isolated from small intestine of a swine.</title>
        <authorList>
            <person name="Kim J.S."/>
            <person name="Choe H."/>
            <person name="Lee Y.R."/>
            <person name="Kim K.M."/>
            <person name="Park D.S."/>
        </authorList>
    </citation>
    <scope>NUCLEOTIDE SEQUENCE [LARGE SCALE GENOMIC DNA]</scope>
    <source>
        <strain evidence="3 4">SG0102</strain>
    </source>
</reference>
<dbReference type="PROSITE" id="PS50887">
    <property type="entry name" value="GGDEF"/>
    <property type="match status" value="2"/>
</dbReference>
<dbReference type="GO" id="GO:0071111">
    <property type="term" value="F:cyclic-guanylate-specific phosphodiesterase activity"/>
    <property type="evidence" value="ECO:0007669"/>
    <property type="project" value="InterPro"/>
</dbReference>
<dbReference type="Gene3D" id="3.20.20.450">
    <property type="entry name" value="EAL domain"/>
    <property type="match status" value="1"/>
</dbReference>
<dbReference type="PANTHER" id="PTHR33121:SF79">
    <property type="entry name" value="CYCLIC DI-GMP PHOSPHODIESTERASE PDED-RELATED"/>
    <property type="match status" value="1"/>
</dbReference>
<dbReference type="NCBIfam" id="TIGR00229">
    <property type="entry name" value="sensory_box"/>
    <property type="match status" value="1"/>
</dbReference>
<dbReference type="InterPro" id="IPR000160">
    <property type="entry name" value="GGDEF_dom"/>
</dbReference>
<dbReference type="SUPFAM" id="SSF55785">
    <property type="entry name" value="PYP-like sensor domain (PAS domain)"/>
    <property type="match status" value="1"/>
</dbReference>
<dbReference type="Gene3D" id="3.30.70.270">
    <property type="match status" value="3"/>
</dbReference>
<dbReference type="PROSITE" id="PS50883">
    <property type="entry name" value="EAL"/>
    <property type="match status" value="1"/>
</dbReference>
<dbReference type="SMART" id="SM00052">
    <property type="entry name" value="EAL"/>
    <property type="match status" value="1"/>
</dbReference>
<accession>A0A3G9JIM7</accession>
<dbReference type="InterPro" id="IPR035965">
    <property type="entry name" value="PAS-like_dom_sf"/>
</dbReference>
<keyword evidence="4" id="KW-1185">Reference proteome</keyword>
<dbReference type="Proteomes" id="UP000268059">
    <property type="component" value="Chromosome"/>
</dbReference>
<dbReference type="InterPro" id="IPR013656">
    <property type="entry name" value="PAS_4"/>
</dbReference>
<gene>
    <name evidence="3" type="ORF">SG0102_07150</name>
</gene>
<evidence type="ECO:0000313" key="4">
    <source>
        <dbReference type="Proteomes" id="UP000268059"/>
    </source>
</evidence>
<dbReference type="SMART" id="SM00267">
    <property type="entry name" value="GGDEF"/>
    <property type="match status" value="1"/>
</dbReference>
<dbReference type="InterPro" id="IPR043128">
    <property type="entry name" value="Rev_trsase/Diguanyl_cyclase"/>
</dbReference>
<dbReference type="InterPro" id="IPR050706">
    <property type="entry name" value="Cyclic-di-GMP_PDE-like"/>
</dbReference>
<dbReference type="PANTHER" id="PTHR33121">
    <property type="entry name" value="CYCLIC DI-GMP PHOSPHODIESTERASE PDEF"/>
    <property type="match status" value="1"/>
</dbReference>
<dbReference type="EMBL" id="AP019309">
    <property type="protein sequence ID" value="BBH25781.1"/>
    <property type="molecule type" value="Genomic_DNA"/>
</dbReference>
<dbReference type="Pfam" id="PF00990">
    <property type="entry name" value="GGDEF"/>
    <property type="match status" value="3"/>
</dbReference>
<dbReference type="InterPro" id="IPR000014">
    <property type="entry name" value="PAS"/>
</dbReference>
<dbReference type="Pfam" id="PF08448">
    <property type="entry name" value="PAS_4"/>
    <property type="match status" value="1"/>
</dbReference>
<proteinExistence type="predicted"/>
<dbReference type="InterPro" id="IPR029787">
    <property type="entry name" value="Nucleotide_cyclase"/>
</dbReference>
<dbReference type="CDD" id="cd01948">
    <property type="entry name" value="EAL"/>
    <property type="match status" value="1"/>
</dbReference>
<dbReference type="InterPro" id="IPR035919">
    <property type="entry name" value="EAL_sf"/>
</dbReference>
<dbReference type="RefSeq" id="WP_162300177.1">
    <property type="nucleotide sequence ID" value="NZ_AP019309.1"/>
</dbReference>
<dbReference type="SUPFAM" id="SSF141868">
    <property type="entry name" value="EAL domain-like"/>
    <property type="match status" value="1"/>
</dbReference>
<feature type="domain" description="EAL" evidence="1">
    <location>
        <begin position="326"/>
        <end position="578"/>
    </location>
</feature>
<protein>
    <recommendedName>
        <fullName evidence="5">GGDEF domain-containing protein</fullName>
    </recommendedName>
</protein>
<dbReference type="KEGG" id="ebm:SG0102_07150"/>
<evidence type="ECO:0000313" key="3">
    <source>
        <dbReference type="EMBL" id="BBH25781.1"/>
    </source>
</evidence>
<dbReference type="AlphaFoldDB" id="A0A3G9JIM7"/>